<dbReference type="EMBL" id="CAJPVJ010000001">
    <property type="protein sequence ID" value="CAG2155861.1"/>
    <property type="molecule type" value="Genomic_DNA"/>
</dbReference>
<dbReference type="AlphaFoldDB" id="A0A7R9Q8F4"/>
<protein>
    <submittedName>
        <fullName evidence="1">Uncharacterized protein</fullName>
    </submittedName>
</protein>
<dbReference type="Proteomes" id="UP000728032">
    <property type="component" value="Unassembled WGS sequence"/>
</dbReference>
<organism evidence="1">
    <name type="scientific">Oppiella nova</name>
    <dbReference type="NCBI Taxonomy" id="334625"/>
    <lineage>
        <taxon>Eukaryota</taxon>
        <taxon>Metazoa</taxon>
        <taxon>Ecdysozoa</taxon>
        <taxon>Arthropoda</taxon>
        <taxon>Chelicerata</taxon>
        <taxon>Arachnida</taxon>
        <taxon>Acari</taxon>
        <taxon>Acariformes</taxon>
        <taxon>Sarcoptiformes</taxon>
        <taxon>Oribatida</taxon>
        <taxon>Brachypylina</taxon>
        <taxon>Oppioidea</taxon>
        <taxon>Oppiidae</taxon>
        <taxon>Oppiella</taxon>
    </lineage>
</organism>
<proteinExistence type="predicted"/>
<evidence type="ECO:0000313" key="2">
    <source>
        <dbReference type="Proteomes" id="UP000728032"/>
    </source>
</evidence>
<evidence type="ECO:0000313" key="1">
    <source>
        <dbReference type="EMBL" id="CAD7636232.1"/>
    </source>
</evidence>
<dbReference type="EMBL" id="OC914826">
    <property type="protein sequence ID" value="CAD7636232.1"/>
    <property type="molecule type" value="Genomic_DNA"/>
</dbReference>
<accession>A0A7R9Q8F4</accession>
<sequence>MVKRLLSTNFYNNQVHSVTARVRLSVLWIRMRLSLNATSVQILNTASTSSTPQDMLTLVVKLNV</sequence>
<keyword evidence="2" id="KW-1185">Reference proteome</keyword>
<name>A0A7R9Q8F4_9ACAR</name>
<gene>
    <name evidence="1" type="ORF">ONB1V03_LOCUS81</name>
</gene>
<reference evidence="1" key="1">
    <citation type="submission" date="2020-11" db="EMBL/GenBank/DDBJ databases">
        <authorList>
            <person name="Tran Van P."/>
        </authorList>
    </citation>
    <scope>NUCLEOTIDE SEQUENCE</scope>
</reference>